<keyword evidence="2" id="KW-1185">Reference proteome</keyword>
<dbReference type="Proteomes" id="UP000216885">
    <property type="component" value="Unassembled WGS sequence"/>
</dbReference>
<proteinExistence type="predicted"/>
<gene>
    <name evidence="1" type="ORF">CAL20_15305</name>
</gene>
<evidence type="ECO:0000313" key="2">
    <source>
        <dbReference type="Proteomes" id="UP000216885"/>
    </source>
</evidence>
<comment type="caution">
    <text evidence="1">The sequence shown here is derived from an EMBL/GenBank/DDBJ whole genome shotgun (WGS) entry which is preliminary data.</text>
</comment>
<reference evidence="1 2" key="1">
    <citation type="submission" date="2017-05" db="EMBL/GenBank/DDBJ databases">
        <title>Complete and WGS of Bordetella genogroups.</title>
        <authorList>
            <person name="Spilker T."/>
            <person name="LiPuma J."/>
        </authorList>
    </citation>
    <scope>NUCLEOTIDE SEQUENCE [LARGE SCALE GENOMIC DNA]</scope>
    <source>
        <strain evidence="1 2">AU9919</strain>
    </source>
</reference>
<dbReference type="AlphaFoldDB" id="A0A261U574"/>
<sequence length="172" mass="18374">MRNLIAVGTALMLAGCAVGKDPSLAQYDGITYTKSSSGQEYITSAKFQFPGTEPKNKEALPLCIAKGVNAYPSTAQPIRFMADDKRRAVAEGGLRVYESTLGIPSETLVRYTLDASITPQGRSYLFEKMDQRLSGSPEMGFIPIGAWSGGSGIEIVESLHDLAGSIDSCLSQ</sequence>
<protein>
    <recommendedName>
        <fullName evidence="3">Lipoprotein</fullName>
    </recommendedName>
</protein>
<dbReference type="EMBL" id="NEVQ01000013">
    <property type="protein sequence ID" value="OZI56765.1"/>
    <property type="molecule type" value="Genomic_DNA"/>
</dbReference>
<dbReference type="PROSITE" id="PS51257">
    <property type="entry name" value="PROKAR_LIPOPROTEIN"/>
    <property type="match status" value="1"/>
</dbReference>
<evidence type="ECO:0000313" key="1">
    <source>
        <dbReference type="EMBL" id="OZI56765.1"/>
    </source>
</evidence>
<evidence type="ECO:0008006" key="3">
    <source>
        <dbReference type="Google" id="ProtNLM"/>
    </source>
</evidence>
<dbReference type="RefSeq" id="WP_094838279.1">
    <property type="nucleotide sequence ID" value="NZ_NEVQ01000013.1"/>
</dbReference>
<organism evidence="1 2">
    <name type="scientific">Bordetella genomosp. 4</name>
    <dbReference type="NCBI Taxonomy" id="463044"/>
    <lineage>
        <taxon>Bacteria</taxon>
        <taxon>Pseudomonadati</taxon>
        <taxon>Pseudomonadota</taxon>
        <taxon>Betaproteobacteria</taxon>
        <taxon>Burkholderiales</taxon>
        <taxon>Alcaligenaceae</taxon>
        <taxon>Bordetella</taxon>
    </lineage>
</organism>
<name>A0A261U574_9BORD</name>
<accession>A0A261U574</accession>